<gene>
    <name evidence="3" type="ORF">GCM10009119_13130</name>
</gene>
<dbReference type="RefSeq" id="WP_343849669.1">
    <property type="nucleotide sequence ID" value="NZ_BAAAFI010000005.1"/>
</dbReference>
<dbReference type="Proteomes" id="UP001500469">
    <property type="component" value="Unassembled WGS sequence"/>
</dbReference>
<dbReference type="Pfam" id="PF13205">
    <property type="entry name" value="Big_5"/>
    <property type="match status" value="1"/>
</dbReference>
<keyword evidence="4" id="KW-1185">Reference proteome</keyword>
<dbReference type="InterPro" id="IPR032812">
    <property type="entry name" value="SbsA_Ig"/>
</dbReference>
<protein>
    <recommendedName>
        <fullName evidence="2">SbsA Ig-like domain-containing protein</fullName>
    </recommendedName>
</protein>
<sequence>MVSCGKKSGNEISITWENERAVGLVIPADLLGKPDFAQLTVRLVQEGNSVPILGELQEIDTGVLFTPLIPFTRGQSYAVLYAGSVIETIAIPELPDDEANLAVTEIYPTQDTLPENQLKLFIKFSRPMREGESASYVTLLNSDDDTLQGVFLDLQPELWNENQTMLTLWLDPGRIKRDLIPNREMGAPLETGQSYRVVISERWKGKLGGKLDQVYVKDFVVTTRDSTSPNPLTWILDIPKAGTSESANLDFSEALDFSLLQEVFRIKDKENQKITGKWEIGFEEKGIQFTPEIPWKKGKYVVEIESRLEDLAGNNLNRLFEIDLLNHSKVAEASDFKKLEFEIRE</sequence>
<proteinExistence type="predicted"/>
<organism evidence="3 4">
    <name type="scientific">Algoriphagus jejuensis</name>
    <dbReference type="NCBI Taxonomy" id="419934"/>
    <lineage>
        <taxon>Bacteria</taxon>
        <taxon>Pseudomonadati</taxon>
        <taxon>Bacteroidota</taxon>
        <taxon>Cytophagia</taxon>
        <taxon>Cytophagales</taxon>
        <taxon>Cyclobacteriaceae</taxon>
        <taxon>Algoriphagus</taxon>
    </lineage>
</organism>
<evidence type="ECO:0000256" key="1">
    <source>
        <dbReference type="ARBA" id="ARBA00022729"/>
    </source>
</evidence>
<reference evidence="4" key="1">
    <citation type="journal article" date="2019" name="Int. J. Syst. Evol. Microbiol.">
        <title>The Global Catalogue of Microorganisms (GCM) 10K type strain sequencing project: providing services to taxonomists for standard genome sequencing and annotation.</title>
        <authorList>
            <consortium name="The Broad Institute Genomics Platform"/>
            <consortium name="The Broad Institute Genome Sequencing Center for Infectious Disease"/>
            <person name="Wu L."/>
            <person name="Ma J."/>
        </authorList>
    </citation>
    <scope>NUCLEOTIDE SEQUENCE [LARGE SCALE GENOMIC DNA]</scope>
    <source>
        <strain evidence="4">JCM 16112</strain>
    </source>
</reference>
<name>A0ABP3YA12_9BACT</name>
<comment type="caution">
    <text evidence="3">The sequence shown here is derived from an EMBL/GenBank/DDBJ whole genome shotgun (WGS) entry which is preliminary data.</text>
</comment>
<accession>A0ABP3YA12</accession>
<feature type="domain" description="SbsA Ig-like" evidence="2">
    <location>
        <begin position="246"/>
        <end position="318"/>
    </location>
</feature>
<keyword evidence="1" id="KW-0732">Signal</keyword>
<evidence type="ECO:0000313" key="4">
    <source>
        <dbReference type="Proteomes" id="UP001500469"/>
    </source>
</evidence>
<evidence type="ECO:0000313" key="3">
    <source>
        <dbReference type="EMBL" id="GAA0878345.1"/>
    </source>
</evidence>
<evidence type="ECO:0000259" key="2">
    <source>
        <dbReference type="Pfam" id="PF13205"/>
    </source>
</evidence>
<dbReference type="EMBL" id="BAAAFI010000005">
    <property type="protein sequence ID" value="GAA0878345.1"/>
    <property type="molecule type" value="Genomic_DNA"/>
</dbReference>